<gene>
    <name evidence="3" type="ORF">S03H2_46433</name>
</gene>
<dbReference type="AlphaFoldDB" id="X1H2X4"/>
<evidence type="ECO:0000313" key="3">
    <source>
        <dbReference type="EMBL" id="GAH63772.1"/>
    </source>
</evidence>
<dbReference type="EMBL" id="BARU01029150">
    <property type="protein sequence ID" value="GAH63772.1"/>
    <property type="molecule type" value="Genomic_DNA"/>
</dbReference>
<comment type="caution">
    <text evidence="3">The sequence shown here is derived from an EMBL/GenBank/DDBJ whole genome shotgun (WGS) entry which is preliminary data.</text>
</comment>
<proteinExistence type="predicted"/>
<feature type="domain" description="Transposase DDE" evidence="2">
    <location>
        <begin position="173"/>
        <end position="265"/>
    </location>
</feature>
<sequence>RIEAILSECDAVDEYEESQDSLVKMRKELNNKKVLKAKVETILQELKEENKKSINTTDSECTRISGLQGSHAGYSLQNVVDEKHGLIVNSDVVSENNDLNQFAEQIKGANEILEKKCDTACADSGYANTEELQKIDEQEIKVIVPSQRQASKKEAKAFDKSNFQYDSKKDCYLCPEDHVLTYSYTNNYEGHKVYMMREKAICKQCPHFGVCTTSKQGRTIARLINEEVRQKLEAQYEQSESQAIYKLRKEKAELPFGHIKRNLKVDA</sequence>
<reference evidence="3" key="1">
    <citation type="journal article" date="2014" name="Front. Microbiol.">
        <title>High frequency of phylogenetically diverse reductive dehalogenase-homologous genes in deep subseafloor sedimentary metagenomes.</title>
        <authorList>
            <person name="Kawai M."/>
            <person name="Futagami T."/>
            <person name="Toyoda A."/>
            <person name="Takaki Y."/>
            <person name="Nishi S."/>
            <person name="Hori S."/>
            <person name="Arai W."/>
            <person name="Tsubouchi T."/>
            <person name="Morono Y."/>
            <person name="Uchiyama I."/>
            <person name="Ito T."/>
            <person name="Fujiyama A."/>
            <person name="Inagaki F."/>
            <person name="Takami H."/>
        </authorList>
    </citation>
    <scope>NUCLEOTIDE SEQUENCE</scope>
    <source>
        <strain evidence="3">Expedition CK06-06</strain>
    </source>
</reference>
<feature type="non-terminal residue" evidence="3">
    <location>
        <position position="267"/>
    </location>
</feature>
<protein>
    <recommendedName>
        <fullName evidence="2">Transposase DDE domain-containing protein</fullName>
    </recommendedName>
</protein>
<evidence type="ECO:0000259" key="2">
    <source>
        <dbReference type="Pfam" id="PF13751"/>
    </source>
</evidence>
<name>X1H2X4_9ZZZZ</name>
<feature type="non-terminal residue" evidence="3">
    <location>
        <position position="1"/>
    </location>
</feature>
<feature type="coiled-coil region" evidence="1">
    <location>
        <begin position="12"/>
        <end position="56"/>
    </location>
</feature>
<organism evidence="3">
    <name type="scientific">marine sediment metagenome</name>
    <dbReference type="NCBI Taxonomy" id="412755"/>
    <lineage>
        <taxon>unclassified sequences</taxon>
        <taxon>metagenomes</taxon>
        <taxon>ecological metagenomes</taxon>
    </lineage>
</organism>
<dbReference type="Pfam" id="PF13751">
    <property type="entry name" value="DDE_Tnp_1_6"/>
    <property type="match status" value="1"/>
</dbReference>
<keyword evidence="1" id="KW-0175">Coiled coil</keyword>
<dbReference type="InterPro" id="IPR025668">
    <property type="entry name" value="Tnp_DDE_dom"/>
</dbReference>
<accession>X1H2X4</accession>
<dbReference type="PANTHER" id="PTHR33408:SF2">
    <property type="entry name" value="TRANSPOSASE DDE DOMAIN-CONTAINING PROTEIN"/>
    <property type="match status" value="1"/>
</dbReference>
<dbReference type="PANTHER" id="PTHR33408">
    <property type="entry name" value="TRANSPOSASE"/>
    <property type="match status" value="1"/>
</dbReference>
<evidence type="ECO:0000256" key="1">
    <source>
        <dbReference type="SAM" id="Coils"/>
    </source>
</evidence>